<evidence type="ECO:0000313" key="2">
    <source>
        <dbReference type="EMBL" id="GBF96324.1"/>
    </source>
</evidence>
<keyword evidence="3" id="KW-1185">Reference proteome</keyword>
<dbReference type="PANTHER" id="PTHR30231">
    <property type="entry name" value="DNA POLYMERASE III SUBUNIT EPSILON"/>
    <property type="match status" value="1"/>
</dbReference>
<dbReference type="CDD" id="cd06127">
    <property type="entry name" value="DEDDh"/>
    <property type="match status" value="1"/>
</dbReference>
<dbReference type="GO" id="GO:0005829">
    <property type="term" value="C:cytosol"/>
    <property type="evidence" value="ECO:0007669"/>
    <property type="project" value="TreeGrafter"/>
</dbReference>
<protein>
    <submittedName>
        <fullName evidence="2">Exonuclease</fullName>
    </submittedName>
</protein>
<dbReference type="SUPFAM" id="SSF53098">
    <property type="entry name" value="Ribonuclease H-like"/>
    <property type="match status" value="1"/>
</dbReference>
<dbReference type="PROSITE" id="PS51257">
    <property type="entry name" value="PROKAR_LIPOPROTEIN"/>
    <property type="match status" value="1"/>
</dbReference>
<dbReference type="Gene3D" id="3.30.420.10">
    <property type="entry name" value="Ribonuclease H-like superfamily/Ribonuclease H"/>
    <property type="match status" value="1"/>
</dbReference>
<feature type="domain" description="Exonuclease" evidence="1">
    <location>
        <begin position="49"/>
        <end position="218"/>
    </location>
</feature>
<dbReference type="EMBL" id="BDRX01000078">
    <property type="protein sequence ID" value="GBF96324.1"/>
    <property type="molecule type" value="Genomic_DNA"/>
</dbReference>
<evidence type="ECO:0000313" key="3">
    <source>
        <dbReference type="Proteomes" id="UP000247498"/>
    </source>
</evidence>
<dbReference type="Pfam" id="PF00929">
    <property type="entry name" value="RNase_T"/>
    <property type="match status" value="1"/>
</dbReference>
<gene>
    <name evidence="2" type="ORF">Rsub_09394</name>
</gene>
<reference evidence="2 3" key="1">
    <citation type="journal article" date="2018" name="Sci. Rep.">
        <title>Raphidocelis subcapitata (=Pseudokirchneriella subcapitata) provides an insight into genome evolution and environmental adaptations in the Sphaeropleales.</title>
        <authorList>
            <person name="Suzuki S."/>
            <person name="Yamaguchi H."/>
            <person name="Nakajima N."/>
            <person name="Kawachi M."/>
        </authorList>
    </citation>
    <scope>NUCLEOTIDE SEQUENCE [LARGE SCALE GENOMIC DNA]</scope>
    <source>
        <strain evidence="2 3">NIES-35</strain>
    </source>
</reference>
<accession>A0A2V0P8Y8</accession>
<dbReference type="AlphaFoldDB" id="A0A2V0P8Y8"/>
<dbReference type="STRING" id="307507.A0A2V0P8Y8"/>
<keyword evidence="2" id="KW-0540">Nuclease</keyword>
<keyword evidence="2" id="KW-0269">Exonuclease</keyword>
<dbReference type="GO" id="GO:0003676">
    <property type="term" value="F:nucleic acid binding"/>
    <property type="evidence" value="ECO:0007669"/>
    <property type="project" value="InterPro"/>
</dbReference>
<dbReference type="OrthoDB" id="10250935at2759"/>
<keyword evidence="2" id="KW-0378">Hydrolase</keyword>
<dbReference type="GO" id="GO:0045004">
    <property type="term" value="P:DNA replication proofreading"/>
    <property type="evidence" value="ECO:0007669"/>
    <property type="project" value="TreeGrafter"/>
</dbReference>
<evidence type="ECO:0000259" key="1">
    <source>
        <dbReference type="SMART" id="SM00479"/>
    </source>
</evidence>
<dbReference type="InterPro" id="IPR012337">
    <property type="entry name" value="RNaseH-like_sf"/>
</dbReference>
<organism evidence="2 3">
    <name type="scientific">Raphidocelis subcapitata</name>
    <dbReference type="NCBI Taxonomy" id="307507"/>
    <lineage>
        <taxon>Eukaryota</taxon>
        <taxon>Viridiplantae</taxon>
        <taxon>Chlorophyta</taxon>
        <taxon>core chlorophytes</taxon>
        <taxon>Chlorophyceae</taxon>
        <taxon>CS clade</taxon>
        <taxon>Sphaeropleales</taxon>
        <taxon>Selenastraceae</taxon>
        <taxon>Raphidocelis</taxon>
    </lineage>
</organism>
<dbReference type="InterPro" id="IPR036397">
    <property type="entry name" value="RNaseH_sf"/>
</dbReference>
<dbReference type="GO" id="GO:0008408">
    <property type="term" value="F:3'-5' exonuclease activity"/>
    <property type="evidence" value="ECO:0007669"/>
    <property type="project" value="TreeGrafter"/>
</dbReference>
<dbReference type="FunCoup" id="A0A2V0P8Y8">
    <property type="interactions" value="2"/>
</dbReference>
<comment type="caution">
    <text evidence="2">The sequence shown here is derived from an EMBL/GenBank/DDBJ whole genome shotgun (WGS) entry which is preliminary data.</text>
</comment>
<dbReference type="PANTHER" id="PTHR30231:SF41">
    <property type="entry name" value="DNA POLYMERASE III SUBUNIT EPSILON"/>
    <property type="match status" value="1"/>
</dbReference>
<dbReference type="Proteomes" id="UP000247498">
    <property type="component" value="Unassembled WGS sequence"/>
</dbReference>
<name>A0A2V0P8Y8_9CHLO</name>
<dbReference type="SMART" id="SM00479">
    <property type="entry name" value="EXOIII"/>
    <property type="match status" value="1"/>
</dbReference>
<sequence>MSVPTARSPNFPAGLAAAAFLAGFVACKIQERFMRWIRFRGALRIKSRPLVTLDLETTGLRPAADRIIEIAAIKVLPDGCTIVKGPQRVDPRMPISPESQRITGIADADVAGAAPRWEEVAGEWREFLQGCVLHGYNARRFDVPVLRAEFGRAGIPNFPPLGTPVVDSCRIFFAKEQRTLTAALAHYCGRRLEGAHGALADTQAALDVLRAQVQRYPDLPRSPEALAAWCSAGRNGDATWDGKFRWSGDSIIFGWGRLQGQPLSAAAVEERDHLLWLKEQDLADETLLLVTDALAGVVHDRASLAARFAGAAAAAVPVAAG</sequence>
<dbReference type="InterPro" id="IPR013520">
    <property type="entry name" value="Ribonucl_H"/>
</dbReference>
<dbReference type="InParanoid" id="A0A2V0P8Y8"/>
<proteinExistence type="predicted"/>